<evidence type="ECO:0008006" key="4">
    <source>
        <dbReference type="Google" id="ProtNLM"/>
    </source>
</evidence>
<proteinExistence type="predicted"/>
<accession>A0A316VLA3</accession>
<keyword evidence="1" id="KW-0732">Signal</keyword>
<sequence length="241" mass="25939">MMHSKLSSSFANLALFVFVLIEVALALPSSKRASNPVSSKLRSVILPEDNDPPQDASSFLQRGAYFGGARSSLDADGLIQQGMGWGMSFTAIQYDANTVKGADFIPGPPENFVKTWKDGAYAFALTCNKYGQAIADDFNAKCNNCGKTYTTAIIWGTYKGMNFDKDSVLSAGCSALEVTNSDECFANFPSGCSIRAVGQPVDLWNDSITRVVKNAKSRSEIIAGIKKYAQEKHESIAVPSS</sequence>
<organism evidence="2 3">
    <name type="scientific">Meira miltonrushii</name>
    <dbReference type="NCBI Taxonomy" id="1280837"/>
    <lineage>
        <taxon>Eukaryota</taxon>
        <taxon>Fungi</taxon>
        <taxon>Dikarya</taxon>
        <taxon>Basidiomycota</taxon>
        <taxon>Ustilaginomycotina</taxon>
        <taxon>Exobasidiomycetes</taxon>
        <taxon>Exobasidiales</taxon>
        <taxon>Brachybasidiaceae</taxon>
        <taxon>Meira</taxon>
    </lineage>
</organism>
<reference evidence="2 3" key="1">
    <citation type="journal article" date="2018" name="Mol. Biol. Evol.">
        <title>Broad Genomic Sampling Reveals a Smut Pathogenic Ancestry of the Fungal Clade Ustilaginomycotina.</title>
        <authorList>
            <person name="Kijpornyongpan T."/>
            <person name="Mondo S.J."/>
            <person name="Barry K."/>
            <person name="Sandor L."/>
            <person name="Lee J."/>
            <person name="Lipzen A."/>
            <person name="Pangilinan J."/>
            <person name="LaButti K."/>
            <person name="Hainaut M."/>
            <person name="Henrissat B."/>
            <person name="Grigoriev I.V."/>
            <person name="Spatafora J.W."/>
            <person name="Aime M.C."/>
        </authorList>
    </citation>
    <scope>NUCLEOTIDE SEQUENCE [LARGE SCALE GENOMIC DNA]</scope>
    <source>
        <strain evidence="2 3">MCA 3882</strain>
    </source>
</reference>
<name>A0A316VLA3_9BASI</name>
<evidence type="ECO:0000313" key="2">
    <source>
        <dbReference type="EMBL" id="PWN38297.1"/>
    </source>
</evidence>
<dbReference type="InParanoid" id="A0A316VLA3"/>
<protein>
    <recommendedName>
        <fullName evidence="4">DUF4189 domain-containing protein</fullName>
    </recommendedName>
</protein>
<dbReference type="RefSeq" id="XP_025358599.1">
    <property type="nucleotide sequence ID" value="XM_025497613.1"/>
</dbReference>
<dbReference type="GeneID" id="37019394"/>
<evidence type="ECO:0000313" key="3">
    <source>
        <dbReference type="Proteomes" id="UP000245771"/>
    </source>
</evidence>
<feature type="signal peptide" evidence="1">
    <location>
        <begin position="1"/>
        <end position="26"/>
    </location>
</feature>
<dbReference type="Proteomes" id="UP000245771">
    <property type="component" value="Unassembled WGS sequence"/>
</dbReference>
<feature type="chain" id="PRO_5016233644" description="DUF4189 domain-containing protein" evidence="1">
    <location>
        <begin position="27"/>
        <end position="241"/>
    </location>
</feature>
<evidence type="ECO:0000256" key="1">
    <source>
        <dbReference type="SAM" id="SignalP"/>
    </source>
</evidence>
<dbReference type="EMBL" id="KZ819602">
    <property type="protein sequence ID" value="PWN38297.1"/>
    <property type="molecule type" value="Genomic_DNA"/>
</dbReference>
<gene>
    <name evidence="2" type="ORF">FA14DRAFT_153624</name>
</gene>
<keyword evidence="3" id="KW-1185">Reference proteome</keyword>
<dbReference type="AlphaFoldDB" id="A0A316VLA3"/>